<organism evidence="1 2">
    <name type="scientific">Persea americana</name>
    <name type="common">Avocado</name>
    <dbReference type="NCBI Taxonomy" id="3435"/>
    <lineage>
        <taxon>Eukaryota</taxon>
        <taxon>Viridiplantae</taxon>
        <taxon>Streptophyta</taxon>
        <taxon>Embryophyta</taxon>
        <taxon>Tracheophyta</taxon>
        <taxon>Spermatophyta</taxon>
        <taxon>Magnoliopsida</taxon>
        <taxon>Magnoliidae</taxon>
        <taxon>Laurales</taxon>
        <taxon>Lauraceae</taxon>
        <taxon>Persea</taxon>
    </lineage>
</organism>
<sequence length="217" mass="23987">MCEVCRSSCSSFCGHDCAYRWITCVPHISGDVNETISASPTRRGTATLHEFQFFQQHEGVPWLLSDVGGGGLGQKEMASGSKGPNHLCDSHKKSPCLSFDVFSSSIGSKESPRGSPVEVPVMGQLGSSATPISYSSSSMATTNASMTMGREARVQRYREKKKRRKFEKKIRYQSRKASADRRPRIKGRFAKKLESDEQAAPPPYTFPDLHGTGWFQL</sequence>
<accession>A0ACC2LFX7</accession>
<dbReference type="Proteomes" id="UP001234297">
    <property type="component" value="Chromosome 8"/>
</dbReference>
<dbReference type="EMBL" id="CM056816">
    <property type="protein sequence ID" value="KAJ8632150.1"/>
    <property type="molecule type" value="Genomic_DNA"/>
</dbReference>
<keyword evidence="2" id="KW-1185">Reference proteome</keyword>
<gene>
    <name evidence="1" type="ORF">MRB53_025486</name>
</gene>
<reference evidence="1 2" key="1">
    <citation type="journal article" date="2022" name="Hortic Res">
        <title>A haplotype resolved chromosomal level avocado genome allows analysis of novel avocado genes.</title>
        <authorList>
            <person name="Nath O."/>
            <person name="Fletcher S.J."/>
            <person name="Hayward A."/>
            <person name="Shaw L.M."/>
            <person name="Masouleh A.K."/>
            <person name="Furtado A."/>
            <person name="Henry R.J."/>
            <person name="Mitter N."/>
        </authorList>
    </citation>
    <scope>NUCLEOTIDE SEQUENCE [LARGE SCALE GENOMIC DNA]</scope>
    <source>
        <strain evidence="2">cv. Hass</strain>
    </source>
</reference>
<comment type="caution">
    <text evidence="1">The sequence shown here is derived from an EMBL/GenBank/DDBJ whole genome shotgun (WGS) entry which is preliminary data.</text>
</comment>
<protein>
    <submittedName>
        <fullName evidence="1">Uncharacterized protein</fullName>
    </submittedName>
</protein>
<evidence type="ECO:0000313" key="2">
    <source>
        <dbReference type="Proteomes" id="UP001234297"/>
    </source>
</evidence>
<proteinExistence type="predicted"/>
<evidence type="ECO:0000313" key="1">
    <source>
        <dbReference type="EMBL" id="KAJ8632150.1"/>
    </source>
</evidence>
<name>A0ACC2LFX7_PERAE</name>